<gene>
    <name evidence="2" type="ORF">Zm00014a_015399</name>
</gene>
<dbReference type="EMBL" id="NCVQ01000010">
    <property type="protein sequence ID" value="PWZ04983.1"/>
    <property type="molecule type" value="Genomic_DNA"/>
</dbReference>
<proteinExistence type="predicted"/>
<feature type="region of interest" description="Disordered" evidence="1">
    <location>
        <begin position="1"/>
        <end position="22"/>
    </location>
</feature>
<dbReference type="AlphaFoldDB" id="A0A3L6DA27"/>
<dbReference type="Proteomes" id="UP000251960">
    <property type="component" value="Chromosome 9"/>
</dbReference>
<dbReference type="KEGG" id="zma:100277551"/>
<evidence type="ECO:0000313" key="2">
    <source>
        <dbReference type="EMBL" id="PWZ04983.1"/>
    </source>
</evidence>
<accession>A0A3L6DA27</accession>
<reference evidence="2 3" key="1">
    <citation type="journal article" date="2018" name="Nat. Genet.">
        <title>Extensive intraspecific gene order and gene structural variations between Mo17 and other maize genomes.</title>
        <authorList>
            <person name="Sun S."/>
            <person name="Zhou Y."/>
            <person name="Chen J."/>
            <person name="Shi J."/>
            <person name="Zhao H."/>
            <person name="Zhao H."/>
            <person name="Song W."/>
            <person name="Zhang M."/>
            <person name="Cui Y."/>
            <person name="Dong X."/>
            <person name="Liu H."/>
            <person name="Ma X."/>
            <person name="Jiao Y."/>
            <person name="Wang B."/>
            <person name="Wei X."/>
            <person name="Stein J.C."/>
            <person name="Glaubitz J.C."/>
            <person name="Lu F."/>
            <person name="Yu G."/>
            <person name="Liang C."/>
            <person name="Fengler K."/>
            <person name="Li B."/>
            <person name="Rafalski A."/>
            <person name="Schnable P.S."/>
            <person name="Ware D.H."/>
            <person name="Buckler E.S."/>
            <person name="Lai J."/>
        </authorList>
    </citation>
    <scope>NUCLEOTIDE SEQUENCE [LARGE SCALE GENOMIC DNA]</scope>
    <source>
        <strain evidence="3">cv. Missouri 17</strain>
        <tissue evidence="2">Seedling</tissue>
    </source>
</reference>
<dbReference type="PANTHER" id="PTHR37611:SF4">
    <property type="entry name" value="OS06G0538400 PROTEIN"/>
    <property type="match status" value="1"/>
</dbReference>
<dbReference type="OrthoDB" id="691231at2759"/>
<name>A0A3L6DA27_MAIZE</name>
<dbReference type="PANTHER" id="PTHR37611">
    <property type="entry name" value="VIRUS-SPECIFIC-SIGNALING-PATHWAY REGULATED PROTEIN-RELATED"/>
    <property type="match status" value="1"/>
</dbReference>
<comment type="caution">
    <text evidence="2">The sequence shown here is derived from an EMBL/GenBank/DDBJ whole genome shotgun (WGS) entry which is preliminary data.</text>
</comment>
<organism evidence="2 3">
    <name type="scientific">Zea mays</name>
    <name type="common">Maize</name>
    <dbReference type="NCBI Taxonomy" id="4577"/>
    <lineage>
        <taxon>Eukaryota</taxon>
        <taxon>Viridiplantae</taxon>
        <taxon>Streptophyta</taxon>
        <taxon>Embryophyta</taxon>
        <taxon>Tracheophyta</taxon>
        <taxon>Spermatophyta</taxon>
        <taxon>Magnoliopsida</taxon>
        <taxon>Liliopsida</taxon>
        <taxon>Poales</taxon>
        <taxon>Poaceae</taxon>
        <taxon>PACMAD clade</taxon>
        <taxon>Panicoideae</taxon>
        <taxon>Andropogonodae</taxon>
        <taxon>Andropogoneae</taxon>
        <taxon>Tripsacinae</taxon>
        <taxon>Zea</taxon>
    </lineage>
</organism>
<protein>
    <submittedName>
        <fullName evidence="2">Uncharacterized protein</fullName>
    </submittedName>
</protein>
<sequence>MDRESAMQGSSGGNPGAATQEEWLYPGGWQPEQAVVDGAFLMELLEDAPVADQPPEDVDRLSRVIRSLEAEIDGGGQPPSAVADAGTAEQVLGDVHIGALEDYRLLPYLGSIPSPCVAEAPLELWTEVPAAVGHGMGGWYLDGDGVMVGYEFREQCFYGYNESPHVEQVYSPLWE</sequence>
<dbReference type="ExpressionAtlas" id="A0A3L6DA27">
    <property type="expression patterns" value="baseline and differential"/>
</dbReference>
<evidence type="ECO:0000313" key="3">
    <source>
        <dbReference type="Proteomes" id="UP000251960"/>
    </source>
</evidence>
<dbReference type="OMA" id="PCYYTYG"/>
<evidence type="ECO:0000256" key="1">
    <source>
        <dbReference type="SAM" id="MobiDB-lite"/>
    </source>
</evidence>